<evidence type="ECO:0000259" key="2">
    <source>
        <dbReference type="PROSITE" id="PS50801"/>
    </source>
</evidence>
<feature type="compositionally biased region" description="Basic residues" evidence="1">
    <location>
        <begin position="51"/>
        <end position="77"/>
    </location>
</feature>
<feature type="region of interest" description="Disordered" evidence="1">
    <location>
        <begin position="1"/>
        <end position="81"/>
    </location>
</feature>
<reference evidence="3" key="1">
    <citation type="submission" date="2018-06" db="EMBL/GenBank/DDBJ databases">
        <authorList>
            <person name="Zhirakovskaya E."/>
        </authorList>
    </citation>
    <scope>NUCLEOTIDE SEQUENCE</scope>
</reference>
<dbReference type="Pfam" id="PF13466">
    <property type="entry name" value="STAS_2"/>
    <property type="match status" value="1"/>
</dbReference>
<sequence length="201" mass="22184">MSKTMIGLDPLAWLSPDKSSAASKKKPVKKKLAKKKVAKKKVAKKNIQNKITKKKVAKKKVAKKKVVSKKTVHKKVPQKVSMDTEKVEQPIVELVAEPQMMEAETNETEENPVMGSVIKLNDVQDISQVGELQQQIVALMNDSDIIFDGSEVERIDAASLQLLTSVFKQAEKYGSKVSWQASSDALKKAAELLGLTEELSL</sequence>
<evidence type="ECO:0000256" key="1">
    <source>
        <dbReference type="SAM" id="MobiDB-lite"/>
    </source>
</evidence>
<dbReference type="PANTHER" id="PTHR35849:SF2">
    <property type="entry name" value="BLR2341 PROTEIN"/>
    <property type="match status" value="1"/>
</dbReference>
<dbReference type="AlphaFoldDB" id="A0A3B1A2C8"/>
<feature type="compositionally biased region" description="Basic residues" evidence="1">
    <location>
        <begin position="23"/>
        <end position="44"/>
    </location>
</feature>
<feature type="domain" description="STAS" evidence="2">
    <location>
        <begin position="117"/>
        <end position="201"/>
    </location>
</feature>
<organism evidence="3">
    <name type="scientific">hydrothermal vent metagenome</name>
    <dbReference type="NCBI Taxonomy" id="652676"/>
    <lineage>
        <taxon>unclassified sequences</taxon>
        <taxon>metagenomes</taxon>
        <taxon>ecological metagenomes</taxon>
    </lineage>
</organism>
<accession>A0A3B1A2C8</accession>
<dbReference type="PROSITE" id="PS50801">
    <property type="entry name" value="STAS"/>
    <property type="match status" value="1"/>
</dbReference>
<gene>
    <name evidence="3" type="ORF">MNBD_GAMMA23-34</name>
</gene>
<dbReference type="SUPFAM" id="SSF52091">
    <property type="entry name" value="SpoIIaa-like"/>
    <property type="match status" value="1"/>
</dbReference>
<dbReference type="PANTHER" id="PTHR35849">
    <property type="entry name" value="BLR2341 PROTEIN"/>
    <property type="match status" value="1"/>
</dbReference>
<proteinExistence type="predicted"/>
<name>A0A3B1A2C8_9ZZZZ</name>
<dbReference type="InterPro" id="IPR052746">
    <property type="entry name" value="MlaB_ABC_Transporter"/>
</dbReference>
<dbReference type="InterPro" id="IPR058548">
    <property type="entry name" value="MlaB-like_STAS"/>
</dbReference>
<dbReference type="InterPro" id="IPR002645">
    <property type="entry name" value="STAS_dom"/>
</dbReference>
<evidence type="ECO:0000313" key="3">
    <source>
        <dbReference type="EMBL" id="VAW98231.1"/>
    </source>
</evidence>
<dbReference type="InterPro" id="IPR036513">
    <property type="entry name" value="STAS_dom_sf"/>
</dbReference>
<dbReference type="Gene3D" id="3.30.750.24">
    <property type="entry name" value="STAS domain"/>
    <property type="match status" value="1"/>
</dbReference>
<protein>
    <recommendedName>
        <fullName evidence="2">STAS domain-containing protein</fullName>
    </recommendedName>
</protein>
<dbReference type="EMBL" id="UOFT01000065">
    <property type="protein sequence ID" value="VAW98231.1"/>
    <property type="molecule type" value="Genomic_DNA"/>
</dbReference>